<keyword evidence="1" id="KW-0732">Signal</keyword>
<accession>A0A3M8SYE0</accession>
<organism evidence="2 3">
    <name type="scientific">Montanilutibacter psychrotolerans</name>
    <dbReference type="NCBI Taxonomy" id="1327343"/>
    <lineage>
        <taxon>Bacteria</taxon>
        <taxon>Pseudomonadati</taxon>
        <taxon>Pseudomonadota</taxon>
        <taxon>Gammaproteobacteria</taxon>
        <taxon>Lysobacterales</taxon>
        <taxon>Lysobacteraceae</taxon>
        <taxon>Montanilutibacter</taxon>
    </lineage>
</organism>
<name>A0A3M8SYE0_9GAMM</name>
<dbReference type="RefSeq" id="WP_123086378.1">
    <property type="nucleotide sequence ID" value="NZ_RIBS01000001.1"/>
</dbReference>
<keyword evidence="3" id="KW-1185">Reference proteome</keyword>
<feature type="signal peptide" evidence="1">
    <location>
        <begin position="1"/>
        <end position="19"/>
    </location>
</feature>
<dbReference type="AlphaFoldDB" id="A0A3M8SYE0"/>
<reference evidence="2 3" key="1">
    <citation type="submission" date="2018-11" db="EMBL/GenBank/DDBJ databases">
        <title>Lysobacter cryohumiis sp. nov., isolated from soil in the Tianshan Mountains, Xinjiang, China.</title>
        <authorList>
            <person name="Luo Y."/>
            <person name="Sheng H."/>
        </authorList>
    </citation>
    <scope>NUCLEOTIDE SEQUENCE [LARGE SCALE GENOMIC DNA]</scope>
    <source>
        <strain evidence="2 3">ZS60</strain>
    </source>
</reference>
<evidence type="ECO:0000313" key="2">
    <source>
        <dbReference type="EMBL" id="RNF86259.1"/>
    </source>
</evidence>
<evidence type="ECO:0000256" key="1">
    <source>
        <dbReference type="SAM" id="SignalP"/>
    </source>
</evidence>
<sequence>MGLYALMMSLTFATLSGFAGQHVTPNARGWHEQLVQASRARDISNADKLRLLRTHFVLARDDYDRLRTLDLHDVRTLFQAADLMFSYSLVLGDPAVASDAARLEATFDELGRRDAVTDSEARILLGVQLSMWYAAKAKALQARFPQLASVVVPELASRPVSPRAPAYVDLGRSGDRATLRTTDLTRGIRIVIVSGCKNAERAAASVWADPELRSAFEKGSALWLAPASKDLDVGQIQAWNRAHPGQPMMVSAHNAAWVGVDFARIPTTYVYVDGRIVASHRGWNVDGTVPDGLRRSLQETGLLPDH</sequence>
<comment type="caution">
    <text evidence="2">The sequence shown here is derived from an EMBL/GenBank/DDBJ whole genome shotgun (WGS) entry which is preliminary data.</text>
</comment>
<feature type="chain" id="PRO_5018152890" evidence="1">
    <location>
        <begin position="20"/>
        <end position="306"/>
    </location>
</feature>
<protein>
    <submittedName>
        <fullName evidence="2">Uncharacterized protein</fullName>
    </submittedName>
</protein>
<proteinExistence type="predicted"/>
<evidence type="ECO:0000313" key="3">
    <source>
        <dbReference type="Proteomes" id="UP000267049"/>
    </source>
</evidence>
<gene>
    <name evidence="2" type="ORF">EER27_02210</name>
</gene>
<dbReference type="Proteomes" id="UP000267049">
    <property type="component" value="Unassembled WGS sequence"/>
</dbReference>
<dbReference type="OrthoDB" id="6053168at2"/>
<dbReference type="EMBL" id="RIBS01000001">
    <property type="protein sequence ID" value="RNF86259.1"/>
    <property type="molecule type" value="Genomic_DNA"/>
</dbReference>